<reference evidence="2" key="1">
    <citation type="journal article" date="2021" name="Sci. Rep.">
        <title>Diploid genomic architecture of Nitzschia inconspicua, an elite biomass production diatom.</title>
        <authorList>
            <person name="Oliver A."/>
            <person name="Podell S."/>
            <person name="Pinowska A."/>
            <person name="Traller J.C."/>
            <person name="Smith S.R."/>
            <person name="McClure R."/>
            <person name="Beliaev A."/>
            <person name="Bohutskyi P."/>
            <person name="Hill E.A."/>
            <person name="Rabines A."/>
            <person name="Zheng H."/>
            <person name="Allen L.Z."/>
            <person name="Kuo A."/>
            <person name="Grigoriev I.V."/>
            <person name="Allen A.E."/>
            <person name="Hazlebeck D."/>
            <person name="Allen E.E."/>
        </authorList>
    </citation>
    <scope>NUCLEOTIDE SEQUENCE</scope>
    <source>
        <strain evidence="2">Hildebrandi</strain>
    </source>
</reference>
<organism evidence="2 3">
    <name type="scientific">Nitzschia inconspicua</name>
    <dbReference type="NCBI Taxonomy" id="303405"/>
    <lineage>
        <taxon>Eukaryota</taxon>
        <taxon>Sar</taxon>
        <taxon>Stramenopiles</taxon>
        <taxon>Ochrophyta</taxon>
        <taxon>Bacillariophyta</taxon>
        <taxon>Bacillariophyceae</taxon>
        <taxon>Bacillariophycidae</taxon>
        <taxon>Bacillariales</taxon>
        <taxon>Bacillariaceae</taxon>
        <taxon>Nitzschia</taxon>
    </lineage>
</organism>
<comment type="caution">
    <text evidence="2">The sequence shown here is derived from an EMBL/GenBank/DDBJ whole genome shotgun (WGS) entry which is preliminary data.</text>
</comment>
<feature type="compositionally biased region" description="Low complexity" evidence="1">
    <location>
        <begin position="20"/>
        <end position="35"/>
    </location>
</feature>
<evidence type="ECO:0000313" key="3">
    <source>
        <dbReference type="Proteomes" id="UP000693970"/>
    </source>
</evidence>
<protein>
    <recommendedName>
        <fullName evidence="4">PH domain-containing protein</fullName>
    </recommendedName>
</protein>
<dbReference type="Proteomes" id="UP000693970">
    <property type="component" value="Unassembled WGS sequence"/>
</dbReference>
<proteinExistence type="predicted"/>
<feature type="region of interest" description="Disordered" evidence="1">
    <location>
        <begin position="118"/>
        <end position="152"/>
    </location>
</feature>
<dbReference type="OrthoDB" id="187343at2759"/>
<name>A0A9K3L5B6_9STRA</name>
<accession>A0A9K3L5B6</accession>
<evidence type="ECO:0000256" key="1">
    <source>
        <dbReference type="SAM" id="MobiDB-lite"/>
    </source>
</evidence>
<dbReference type="EMBL" id="JAGRRH010000015">
    <property type="protein sequence ID" value="KAG7355629.1"/>
    <property type="molecule type" value="Genomic_DNA"/>
</dbReference>
<feature type="compositionally biased region" description="Polar residues" evidence="1">
    <location>
        <begin position="136"/>
        <end position="152"/>
    </location>
</feature>
<evidence type="ECO:0008006" key="4">
    <source>
        <dbReference type="Google" id="ProtNLM"/>
    </source>
</evidence>
<sequence>MNKQVLGSKSAVHRPWSQRSPSGSSGSNPGNNSNNKNAQQELYSKLREYEGRRRLAYANKMDSISLYWKSYCDLLGAALKETTRAQRVVLGTAHAYMMYAEAMKSIFEDNFLDEKGNVTTNQKQKDKISASRKNPFKNSNNGEAKNGDAATTSAKDAVSVLKEIREAQGELASQFQESSKNMDEEIAAAIGSLLDTIQDSYVKIEQLGSSILLELEKTEQEVTQAWDAYLDSKSTTNGSINSPTKEVKPVDPWVVEMQYRVAVAYQNLAWEKGNEVLTNLLAKVKEEEITRRMNLREFLVAFAQRQQRLFLTLPGIQNRVLEDLVGKEMSREEMDTAVQAIIEERASKYKKSTGVAKNGAASGGQDDFADFHLESPLSSDLLSKAKVVLRKGVNMDWTVCLAVMTADSYLHMFDLDDPQITLSSPPEIAFRRLSPTLIEHSYENQMLGKMNFGRGWSDPLTPTESLILGKSKVKRVDETSFELTESLVTTGASKFMGKTSNRRIWFQTSTKEEADDWVQILTA</sequence>
<dbReference type="AlphaFoldDB" id="A0A9K3L5B6"/>
<keyword evidence="3" id="KW-1185">Reference proteome</keyword>
<gene>
    <name evidence="2" type="ORF">IV203_000315</name>
</gene>
<evidence type="ECO:0000313" key="2">
    <source>
        <dbReference type="EMBL" id="KAG7355629.1"/>
    </source>
</evidence>
<feature type="region of interest" description="Disordered" evidence="1">
    <location>
        <begin position="1"/>
        <end position="37"/>
    </location>
</feature>
<reference evidence="2" key="2">
    <citation type="submission" date="2021-04" db="EMBL/GenBank/DDBJ databases">
        <authorList>
            <person name="Podell S."/>
        </authorList>
    </citation>
    <scope>NUCLEOTIDE SEQUENCE</scope>
    <source>
        <strain evidence="2">Hildebrandi</strain>
    </source>
</reference>